<gene>
    <name evidence="1" type="ORF">ACFOHL_08875</name>
</gene>
<organism evidence="1 2">
    <name type="scientific">Agaribacter flavus</name>
    <dbReference type="NCBI Taxonomy" id="1902781"/>
    <lineage>
        <taxon>Bacteria</taxon>
        <taxon>Pseudomonadati</taxon>
        <taxon>Pseudomonadota</taxon>
        <taxon>Gammaproteobacteria</taxon>
        <taxon>Alteromonadales</taxon>
        <taxon>Alteromonadaceae</taxon>
        <taxon>Agaribacter</taxon>
    </lineage>
</organism>
<dbReference type="Proteomes" id="UP001595478">
    <property type="component" value="Unassembled WGS sequence"/>
</dbReference>
<comment type="caution">
    <text evidence="1">The sequence shown here is derived from an EMBL/GenBank/DDBJ whole genome shotgun (WGS) entry which is preliminary data.</text>
</comment>
<dbReference type="PROSITE" id="PS51257">
    <property type="entry name" value="PROKAR_LIPOPROTEIN"/>
    <property type="match status" value="1"/>
</dbReference>
<dbReference type="EMBL" id="JBHRSW010000014">
    <property type="protein sequence ID" value="MFC3121734.1"/>
    <property type="molecule type" value="Genomic_DNA"/>
</dbReference>
<reference evidence="2" key="1">
    <citation type="journal article" date="2019" name="Int. J. Syst. Evol. Microbiol.">
        <title>The Global Catalogue of Microorganisms (GCM) 10K type strain sequencing project: providing services to taxonomists for standard genome sequencing and annotation.</title>
        <authorList>
            <consortium name="The Broad Institute Genomics Platform"/>
            <consortium name="The Broad Institute Genome Sequencing Center for Infectious Disease"/>
            <person name="Wu L."/>
            <person name="Ma J."/>
        </authorList>
    </citation>
    <scope>NUCLEOTIDE SEQUENCE [LARGE SCALE GENOMIC DNA]</scope>
    <source>
        <strain evidence="2">KCTC 52473</strain>
    </source>
</reference>
<evidence type="ECO:0000313" key="2">
    <source>
        <dbReference type="Proteomes" id="UP001595478"/>
    </source>
</evidence>
<dbReference type="Pfam" id="PF11205">
    <property type="entry name" value="DUF2987"/>
    <property type="match status" value="1"/>
</dbReference>
<dbReference type="RefSeq" id="WP_376919869.1">
    <property type="nucleotide sequence ID" value="NZ_JBHRSW010000014.1"/>
</dbReference>
<proteinExistence type="predicted"/>
<keyword evidence="2" id="KW-1185">Reference proteome</keyword>
<dbReference type="InterPro" id="IPR021370">
    <property type="entry name" value="DUF2987"/>
</dbReference>
<sequence length="216" mass="24586">MKRNFIFGIASGFALSCPIALVSAEEISVEYKRFYSHVRKLNNEETEALQFAFGFKHIHENRLCDIASAVISTDKKQIPLALSDEHRFTVPSEKALRLADARVVLDLQDKANLCDMSVQLETKENYLKTSYTPKELRYLFDQYHAFFDDMGGLLSFMMPSVVGLRFYFENGLNQQLENSAFVIVNGELTVDKKQFDNLPTLNLPSTPLRITAITSK</sequence>
<protein>
    <submittedName>
        <fullName evidence="1">DUF2987 domain-containing protein</fullName>
    </submittedName>
</protein>
<accession>A0ABV7FQV9</accession>
<evidence type="ECO:0000313" key="1">
    <source>
        <dbReference type="EMBL" id="MFC3121734.1"/>
    </source>
</evidence>
<name>A0ABV7FQV9_9ALTE</name>